<comment type="subcellular location">
    <subcellularLocation>
        <location evidence="1">Cell membrane</location>
    </subcellularLocation>
    <subcellularLocation>
        <location evidence="11">Endomembrane system</location>
        <topology evidence="11">Single-pass membrane protein</topology>
    </subcellularLocation>
</comment>
<evidence type="ECO:0000256" key="8">
    <source>
        <dbReference type="ARBA" id="ARBA00023136"/>
    </source>
</evidence>
<evidence type="ECO:0000256" key="10">
    <source>
        <dbReference type="ARBA" id="ARBA00023180"/>
    </source>
</evidence>
<dbReference type="EMBL" id="KE647079">
    <property type="protein sequence ID" value="EQB61844.1"/>
    <property type="molecule type" value="Genomic_DNA"/>
</dbReference>
<dbReference type="Pfam" id="PF12799">
    <property type="entry name" value="LRR_4"/>
    <property type="match status" value="1"/>
</dbReference>
<dbReference type="InterPro" id="IPR003591">
    <property type="entry name" value="Leu-rich_rpt_typical-subtyp"/>
</dbReference>
<keyword evidence="3" id="KW-0433">Leucine-rich repeat</keyword>
<dbReference type="GO" id="GO:0012505">
    <property type="term" value="C:endomembrane system"/>
    <property type="evidence" value="ECO:0007669"/>
    <property type="project" value="UniProtKB-SubCell"/>
</dbReference>
<dbReference type="InterPro" id="IPR025875">
    <property type="entry name" value="Leu-rich_rpt_4"/>
</dbReference>
<accession>T0LC34</accession>
<evidence type="ECO:0000256" key="9">
    <source>
        <dbReference type="ARBA" id="ARBA00023170"/>
    </source>
</evidence>
<dbReference type="Proteomes" id="UP000053780">
    <property type="component" value="Unassembled WGS sequence"/>
</dbReference>
<gene>
    <name evidence="12" type="ORF">NAPIS_ORF00582</name>
</gene>
<organism evidence="12 13">
    <name type="scientific">Vairimorpha apis BRL 01</name>
    <dbReference type="NCBI Taxonomy" id="1037528"/>
    <lineage>
        <taxon>Eukaryota</taxon>
        <taxon>Fungi</taxon>
        <taxon>Fungi incertae sedis</taxon>
        <taxon>Microsporidia</taxon>
        <taxon>Nosematidae</taxon>
        <taxon>Vairimorpha</taxon>
    </lineage>
</organism>
<keyword evidence="10" id="KW-0325">Glycoprotein</keyword>
<keyword evidence="13" id="KW-1185">Reference proteome</keyword>
<dbReference type="GO" id="GO:0005886">
    <property type="term" value="C:plasma membrane"/>
    <property type="evidence" value="ECO:0007669"/>
    <property type="project" value="UniProtKB-SubCell"/>
</dbReference>
<dbReference type="InterPro" id="IPR032675">
    <property type="entry name" value="LRR_dom_sf"/>
</dbReference>
<reference evidence="12 13" key="1">
    <citation type="journal article" date="2013" name="BMC Genomics">
        <title>Genome sequencing and comparative genomics of honey bee microsporidia, Nosema apis reveal novel insights into host-parasite interactions.</title>
        <authorList>
            <person name="Chen Yp."/>
            <person name="Pettis J.S."/>
            <person name="Zhao Y."/>
            <person name="Liu X."/>
            <person name="Tallon L.J."/>
            <person name="Sadzewicz L.D."/>
            <person name="Li R."/>
            <person name="Zheng H."/>
            <person name="Huang S."/>
            <person name="Zhang X."/>
            <person name="Hamilton M.C."/>
            <person name="Pernal S.F."/>
            <person name="Melathopoulos A.P."/>
            <person name="Yan X."/>
            <person name="Evans J.D."/>
        </authorList>
    </citation>
    <scope>NUCLEOTIDE SEQUENCE [LARGE SCALE GENOMIC DNA]</scope>
    <source>
        <strain evidence="12 13">BRL 01</strain>
    </source>
</reference>
<dbReference type="SUPFAM" id="SSF52058">
    <property type="entry name" value="L domain-like"/>
    <property type="match status" value="1"/>
</dbReference>
<dbReference type="VEuPathDB" id="MicrosporidiaDB:NAPIS_ORF00582"/>
<keyword evidence="5" id="KW-0732">Signal</keyword>
<dbReference type="SMART" id="SM00369">
    <property type="entry name" value="LRR_TYP"/>
    <property type="match status" value="7"/>
</dbReference>
<keyword evidence="7" id="KW-1133">Transmembrane helix</keyword>
<evidence type="ECO:0000256" key="5">
    <source>
        <dbReference type="ARBA" id="ARBA00022729"/>
    </source>
</evidence>
<keyword evidence="8" id="KW-0472">Membrane</keyword>
<dbReference type="PANTHER" id="PTHR48052:SF8">
    <property type="entry name" value="LRR RECEPTOR-LIKE SERINE_THREONINE-PROTEIN KINASE FLS2"/>
    <property type="match status" value="1"/>
</dbReference>
<keyword evidence="4" id="KW-0812">Transmembrane</keyword>
<evidence type="ECO:0000313" key="12">
    <source>
        <dbReference type="EMBL" id="EQB61844.1"/>
    </source>
</evidence>
<evidence type="ECO:0000256" key="7">
    <source>
        <dbReference type="ARBA" id="ARBA00022989"/>
    </source>
</evidence>
<protein>
    <submittedName>
        <fullName evidence="12">Leucine-rich repeat-containing protein</fullName>
    </submittedName>
</protein>
<dbReference type="Pfam" id="PF13855">
    <property type="entry name" value="LRR_8"/>
    <property type="match status" value="2"/>
</dbReference>
<evidence type="ECO:0000313" key="13">
    <source>
        <dbReference type="Proteomes" id="UP000053780"/>
    </source>
</evidence>
<evidence type="ECO:0000256" key="2">
    <source>
        <dbReference type="ARBA" id="ARBA00022475"/>
    </source>
</evidence>
<sequence length="403" mass="47443">MAEIVSTDFSKCNLDEIQYTEINFKTSWLIISDNKLRKIQDDIKNLKFLTRLAANDNRISDISPKICNLTNLTWVDFTRNKLKSIPKEFHNLQKVTGLGLSENEFDEIPENIFKMVNLRKFGFFSNKVKSIHRDIRLLKNLIKLDLSNNFIKILPEEICDLTYLNWLNLSNNKLEKLPNNMNKLIHLEELGLGMNKLTKLPKLDKLCKLKILPLFKNNLTEVEDSIRYCRSIEKLDFSDNKIKKLPDFLLKLGSLRYLNCKGNLIEQIDDENLEYINSKINLIDLSENLLTCVPFKFFKVFNNLTTIKLEDNPYKYKKNIMPKKISLLEKCYNKLMNINTNISPSINILFNRIRICDLCEKYFVNEPYLIYNSNSLEEEHFIFVVEKTCCSIKCYKKETLINK</sequence>
<evidence type="ECO:0000256" key="4">
    <source>
        <dbReference type="ARBA" id="ARBA00022692"/>
    </source>
</evidence>
<evidence type="ECO:0000256" key="1">
    <source>
        <dbReference type="ARBA" id="ARBA00004236"/>
    </source>
</evidence>
<evidence type="ECO:0000256" key="3">
    <source>
        <dbReference type="ARBA" id="ARBA00022614"/>
    </source>
</evidence>
<evidence type="ECO:0000256" key="11">
    <source>
        <dbReference type="ARBA" id="ARBA00037847"/>
    </source>
</evidence>
<name>T0LC34_9MICR</name>
<dbReference type="HOGENOM" id="CLU_000288_18_23_1"/>
<dbReference type="AlphaFoldDB" id="T0LC34"/>
<evidence type="ECO:0000256" key="6">
    <source>
        <dbReference type="ARBA" id="ARBA00022737"/>
    </source>
</evidence>
<keyword evidence="2" id="KW-1003">Cell membrane</keyword>
<dbReference type="InterPro" id="IPR001611">
    <property type="entry name" value="Leu-rich_rpt"/>
</dbReference>
<dbReference type="PANTHER" id="PTHR48052">
    <property type="entry name" value="UNNAMED PRODUCT"/>
    <property type="match status" value="1"/>
</dbReference>
<dbReference type="PROSITE" id="PS51450">
    <property type="entry name" value="LRR"/>
    <property type="match status" value="4"/>
</dbReference>
<dbReference type="Gene3D" id="3.80.10.10">
    <property type="entry name" value="Ribonuclease Inhibitor"/>
    <property type="match status" value="3"/>
</dbReference>
<keyword evidence="6" id="KW-0677">Repeat</keyword>
<dbReference type="OrthoDB" id="660555at2759"/>
<proteinExistence type="predicted"/>
<keyword evidence="9" id="KW-0675">Receptor</keyword>
<dbReference type="SMART" id="SM00364">
    <property type="entry name" value="LRR_BAC"/>
    <property type="match status" value="5"/>
</dbReference>